<sequence>MRKLSALAVLGLAGAFLLSGCAAELDPVEARDSLTEVTEDPEPPATASEYDAKLHPEPVVEPQECSHYLVITARGTGEPSKGQLLSPVAKDISKARPGEVTTEDLDYPADTNVKEGGTRGVRVLIDTLNVQAEACPDQEFVLLGYSQGAMVIGDTLAAADTRMIGETTGALNADAAAHVLAVVMYGDPRFEGKESFNVGSFDPELGGIMPRQLGSLDPYADRISDFCVEGDLVCQASLAAGESRDAVDSAQEQHVAYYTNGMQKEGAEFVIDKLGPKAKKTTPTR</sequence>
<keyword evidence="4" id="KW-1015">Disulfide bond</keyword>
<organism evidence="6 7">
    <name type="scientific">Leucobacter viscericola</name>
    <dbReference type="NCBI Taxonomy" id="2714935"/>
    <lineage>
        <taxon>Bacteria</taxon>
        <taxon>Bacillati</taxon>
        <taxon>Actinomycetota</taxon>
        <taxon>Actinomycetes</taxon>
        <taxon>Micrococcales</taxon>
        <taxon>Microbacteriaceae</taxon>
        <taxon>Leucobacter</taxon>
    </lineage>
</organism>
<dbReference type="Gene3D" id="3.40.50.1820">
    <property type="entry name" value="alpha/beta hydrolase"/>
    <property type="match status" value="1"/>
</dbReference>
<keyword evidence="7" id="KW-1185">Reference proteome</keyword>
<reference evidence="6 7" key="1">
    <citation type="submission" date="2020-03" db="EMBL/GenBank/DDBJ databases">
        <title>Leucobacter sp. nov., isolated from beetles.</title>
        <authorList>
            <person name="Hyun D.-W."/>
            <person name="Bae J.-W."/>
        </authorList>
    </citation>
    <scope>NUCLEOTIDE SEQUENCE [LARGE SCALE GENOMIC DNA]</scope>
    <source>
        <strain evidence="6 7">HDW9C</strain>
    </source>
</reference>
<name>A0A6G7XBZ9_9MICO</name>
<evidence type="ECO:0000256" key="5">
    <source>
        <dbReference type="SAM" id="SignalP"/>
    </source>
</evidence>
<accession>A0A6G7XBZ9</accession>
<keyword evidence="5" id="KW-0732">Signal</keyword>
<protein>
    <submittedName>
        <fullName evidence="6">Cutinase family protein</fullName>
    </submittedName>
</protein>
<dbReference type="RefSeq" id="WP_166287494.1">
    <property type="nucleotide sequence ID" value="NZ_CP049863.1"/>
</dbReference>
<evidence type="ECO:0000256" key="4">
    <source>
        <dbReference type="ARBA" id="ARBA00023157"/>
    </source>
</evidence>
<dbReference type="KEGG" id="lvi:G7068_00725"/>
<dbReference type="Pfam" id="PF01083">
    <property type="entry name" value="Cutinase"/>
    <property type="match status" value="1"/>
</dbReference>
<dbReference type="SUPFAM" id="SSF53474">
    <property type="entry name" value="alpha/beta-Hydrolases"/>
    <property type="match status" value="1"/>
</dbReference>
<evidence type="ECO:0000256" key="2">
    <source>
        <dbReference type="ARBA" id="ARBA00022487"/>
    </source>
</evidence>
<dbReference type="EMBL" id="CP049863">
    <property type="protein sequence ID" value="QIK61901.1"/>
    <property type="molecule type" value="Genomic_DNA"/>
</dbReference>
<dbReference type="SMART" id="SM01110">
    <property type="entry name" value="Cutinase"/>
    <property type="match status" value="1"/>
</dbReference>
<dbReference type="InterPro" id="IPR029058">
    <property type="entry name" value="AB_hydrolase_fold"/>
</dbReference>
<evidence type="ECO:0000313" key="7">
    <source>
        <dbReference type="Proteomes" id="UP000502677"/>
    </source>
</evidence>
<dbReference type="Proteomes" id="UP000502677">
    <property type="component" value="Chromosome"/>
</dbReference>
<dbReference type="PANTHER" id="PTHR33630">
    <property type="entry name" value="CUTINASE RV1984C-RELATED-RELATED"/>
    <property type="match status" value="1"/>
</dbReference>
<gene>
    <name evidence="6" type="ORF">G7068_00725</name>
</gene>
<dbReference type="GO" id="GO:0052689">
    <property type="term" value="F:carboxylic ester hydrolase activity"/>
    <property type="evidence" value="ECO:0007669"/>
    <property type="project" value="UniProtKB-KW"/>
</dbReference>
<keyword evidence="3" id="KW-0378">Hydrolase</keyword>
<evidence type="ECO:0000256" key="1">
    <source>
        <dbReference type="ARBA" id="ARBA00007534"/>
    </source>
</evidence>
<feature type="chain" id="PRO_5026341424" evidence="5">
    <location>
        <begin position="23"/>
        <end position="285"/>
    </location>
</feature>
<evidence type="ECO:0000313" key="6">
    <source>
        <dbReference type="EMBL" id="QIK61901.1"/>
    </source>
</evidence>
<dbReference type="PANTHER" id="PTHR33630:SF9">
    <property type="entry name" value="CUTINASE 4"/>
    <property type="match status" value="1"/>
</dbReference>
<feature type="signal peptide" evidence="5">
    <location>
        <begin position="1"/>
        <end position="22"/>
    </location>
</feature>
<comment type="similarity">
    <text evidence="1">Belongs to the cutinase family.</text>
</comment>
<dbReference type="InterPro" id="IPR000675">
    <property type="entry name" value="Cutinase/axe"/>
</dbReference>
<dbReference type="PROSITE" id="PS51257">
    <property type="entry name" value="PROKAR_LIPOPROTEIN"/>
    <property type="match status" value="1"/>
</dbReference>
<proteinExistence type="inferred from homology"/>
<evidence type="ECO:0000256" key="3">
    <source>
        <dbReference type="ARBA" id="ARBA00022801"/>
    </source>
</evidence>
<keyword evidence="2" id="KW-0719">Serine esterase</keyword>
<dbReference type="AlphaFoldDB" id="A0A6G7XBZ9"/>